<feature type="domain" description="Novel STAND NTPase 1" evidence="1">
    <location>
        <begin position="24"/>
        <end position="260"/>
    </location>
</feature>
<accession>A0AAN1Q349</accession>
<dbReference type="Proteomes" id="UP000281644">
    <property type="component" value="Chromosome"/>
</dbReference>
<dbReference type="GeneID" id="89670398"/>
<dbReference type="PANTHER" id="PTHR34301:SF8">
    <property type="entry name" value="ATPASE DOMAIN-CONTAINING PROTEIN"/>
    <property type="match status" value="1"/>
</dbReference>
<organism evidence="2 3">
    <name type="scientific">Lactiplantibacillus argentoratensis</name>
    <dbReference type="NCBI Taxonomy" id="271881"/>
    <lineage>
        <taxon>Bacteria</taxon>
        <taxon>Bacillati</taxon>
        <taxon>Bacillota</taxon>
        <taxon>Bacilli</taxon>
        <taxon>Lactobacillales</taxon>
        <taxon>Lactobacillaceae</taxon>
        <taxon>Lactiplantibacillus</taxon>
    </lineage>
</organism>
<dbReference type="InterPro" id="IPR049052">
    <property type="entry name" value="nSTAND1"/>
</dbReference>
<dbReference type="Pfam" id="PF20703">
    <property type="entry name" value="nSTAND1"/>
    <property type="match status" value="1"/>
</dbReference>
<dbReference type="SUPFAM" id="SSF52540">
    <property type="entry name" value="P-loop containing nucleoside triphosphate hydrolases"/>
    <property type="match status" value="1"/>
</dbReference>
<dbReference type="GO" id="GO:0005524">
    <property type="term" value="F:ATP binding"/>
    <property type="evidence" value="ECO:0007669"/>
    <property type="project" value="UniProtKB-KW"/>
</dbReference>
<name>A0AAN1Q349_9LACO</name>
<reference evidence="2 3" key="1">
    <citation type="submission" date="2018-10" db="EMBL/GenBank/DDBJ databases">
        <title>Genome sequencing of Lactobacillus species.</title>
        <authorList>
            <person name="Baek C."/>
            <person name="Yi H."/>
        </authorList>
    </citation>
    <scope>NUCLEOTIDE SEQUENCE [LARGE SCALE GENOMIC DNA]</scope>
    <source>
        <strain evidence="2 3">DSM 16365</strain>
    </source>
</reference>
<dbReference type="RefSeq" id="WP_054396024.1">
    <property type="nucleotide sequence ID" value="NZ_BJZD01000095.1"/>
</dbReference>
<dbReference type="AlphaFoldDB" id="A0AAN1Q349"/>
<dbReference type="InterPro" id="IPR027417">
    <property type="entry name" value="P-loop_NTPase"/>
</dbReference>
<dbReference type="PANTHER" id="PTHR34301">
    <property type="entry name" value="DNA-BINDING PROTEIN-RELATED"/>
    <property type="match status" value="1"/>
</dbReference>
<sequence length="416" mass="46897">MKWNSEQAEAELTKWFTPSKPATRNYVGRGTLDRTIFREFAQQGRQVLVFGPTGAGKTSMVLDNLSKLKKTYATDYIRVSMTNSTTIESFIANVAYKLNLVRSVQTIKTAEAHQNLEAGIKQWISLAASKQRTTTQQEVTEQYIGTDDFVILEEILFKRNTVLVVDDMENLSEQAQSLQIRLAEIAKNMSDDAVNYEDSYAKIVFVGIARTAEELWRDVQSLKSRLATISVPYLSDNESEKIIENGWDKAHLVSSEGQVKRAAYISSGIGKVVHELGQKTGYATLDDNSWTVEDQYIDGAIQETFAVNELTFKSLFDKAKNKTSTKTTVRNYVLYVMANDDRTSMTTQGILKSVNELRNNGTMGLNSLSPAITDLKRLGILTSENRNSWHFTDPMFKAYVRDHQDDLLLKGNRDSQ</sequence>
<evidence type="ECO:0000259" key="1">
    <source>
        <dbReference type="Pfam" id="PF20703"/>
    </source>
</evidence>
<keyword evidence="2" id="KW-0547">Nucleotide-binding</keyword>
<dbReference type="EMBL" id="CP032751">
    <property type="protein sequence ID" value="AYJ36799.1"/>
    <property type="molecule type" value="Genomic_DNA"/>
</dbReference>
<evidence type="ECO:0000313" key="2">
    <source>
        <dbReference type="EMBL" id="AYJ36799.1"/>
    </source>
</evidence>
<dbReference type="Gene3D" id="3.40.50.300">
    <property type="entry name" value="P-loop containing nucleotide triphosphate hydrolases"/>
    <property type="match status" value="1"/>
</dbReference>
<proteinExistence type="predicted"/>
<gene>
    <name evidence="2" type="ORF">LPA65_14120</name>
</gene>
<keyword evidence="2" id="KW-0067">ATP-binding</keyword>
<protein>
    <submittedName>
        <fullName evidence="2">ATP-binding protein</fullName>
    </submittedName>
</protein>
<evidence type="ECO:0000313" key="3">
    <source>
        <dbReference type="Proteomes" id="UP000281644"/>
    </source>
</evidence>
<dbReference type="KEGG" id="larg:LPA65_14120"/>